<dbReference type="EMBL" id="LAZR01000066">
    <property type="protein sequence ID" value="KKN96132.1"/>
    <property type="molecule type" value="Genomic_DNA"/>
</dbReference>
<name>A0A0F9V8S2_9ZZZZ</name>
<proteinExistence type="predicted"/>
<reference evidence="1" key="1">
    <citation type="journal article" date="2015" name="Nature">
        <title>Complex archaea that bridge the gap between prokaryotes and eukaryotes.</title>
        <authorList>
            <person name="Spang A."/>
            <person name="Saw J.H."/>
            <person name="Jorgensen S.L."/>
            <person name="Zaremba-Niedzwiedzka K."/>
            <person name="Martijn J."/>
            <person name="Lind A.E."/>
            <person name="van Eijk R."/>
            <person name="Schleper C."/>
            <person name="Guy L."/>
            <person name="Ettema T.J."/>
        </authorList>
    </citation>
    <scope>NUCLEOTIDE SEQUENCE</scope>
</reference>
<comment type="caution">
    <text evidence="1">The sequence shown here is derived from an EMBL/GenBank/DDBJ whole genome shotgun (WGS) entry which is preliminary data.</text>
</comment>
<evidence type="ECO:0000313" key="1">
    <source>
        <dbReference type="EMBL" id="KKN96132.1"/>
    </source>
</evidence>
<sequence length="101" mass="11520">MTQLIEIEPTDDLNALGVQPGWFARYGSCSIWFEVLWVSSNMVGVVSRDPKKGTDIFSVGRHFSALARVTDTRPKHENWIAADRMKNFRDKFYPNDGKISV</sequence>
<organism evidence="1">
    <name type="scientific">marine sediment metagenome</name>
    <dbReference type="NCBI Taxonomy" id="412755"/>
    <lineage>
        <taxon>unclassified sequences</taxon>
        <taxon>metagenomes</taxon>
        <taxon>ecological metagenomes</taxon>
    </lineage>
</organism>
<gene>
    <name evidence="1" type="ORF">LCGC14_0170610</name>
</gene>
<dbReference type="AlphaFoldDB" id="A0A0F9V8S2"/>
<protein>
    <submittedName>
        <fullName evidence="1">Uncharacterized protein</fullName>
    </submittedName>
</protein>
<accession>A0A0F9V8S2</accession>